<dbReference type="GO" id="GO:0008289">
    <property type="term" value="F:lipid binding"/>
    <property type="evidence" value="ECO:0007669"/>
    <property type="project" value="InterPro"/>
</dbReference>
<dbReference type="EMBL" id="QZWG01000009">
    <property type="protein sequence ID" value="RZB94195.1"/>
    <property type="molecule type" value="Genomic_DNA"/>
</dbReference>
<dbReference type="Pfam" id="PF00234">
    <property type="entry name" value="Tryp_alpha_amyl"/>
    <property type="match status" value="1"/>
</dbReference>
<evidence type="ECO:0000313" key="5">
    <source>
        <dbReference type="Proteomes" id="UP000289340"/>
    </source>
</evidence>
<dbReference type="Gene3D" id="1.10.110.10">
    <property type="entry name" value="Plant lipid-transfer and hydrophobic proteins"/>
    <property type="match status" value="1"/>
</dbReference>
<dbReference type="InterPro" id="IPR044663">
    <property type="entry name" value="CAD1/NSL1-like"/>
</dbReference>
<dbReference type="PRINTS" id="PR00382">
    <property type="entry name" value="LIPIDTRNSFER"/>
</dbReference>
<dbReference type="PANTHER" id="PTHR33199:SF15">
    <property type="entry name" value="MACPF DOMAIN-CONTAINING PROTEIN CAD1-LIKE"/>
    <property type="match status" value="1"/>
</dbReference>
<sequence length="304" mass="33727">MLLKGSLIESDWLSEVYPLSEEASSLSESGTLENGPVEQDSRFFKPVKWNNFFHVCTALVENPKRFIGDSFGVYVVTGAQLGVWNFGPQSVLYMKLLFSGLPGCTIKRSFWDHTPNNPDNSSFGSRENNTTGNKMCKYVDLSEMSKGPQDPPGHCFSVSKQSSSFQIKPVFLQFHHMANNKTAFAKASCMALMVCIAAALGAPFLGAMAEFTCCEIKPVIAACGSYVKTGGNNIPMECCMAVRNLRDIVRRSMHTQYLACLCLQDVVKQHHHTINTTAYENLPYSCGVALPYHFTHDMDCNIIR</sequence>
<evidence type="ECO:0000256" key="2">
    <source>
        <dbReference type="ARBA" id="ARBA00023157"/>
    </source>
</evidence>
<evidence type="ECO:0000256" key="1">
    <source>
        <dbReference type="ARBA" id="ARBA00009748"/>
    </source>
</evidence>
<keyword evidence="5" id="KW-1185">Reference proteome</keyword>
<dbReference type="InterPro" id="IPR036312">
    <property type="entry name" value="Bifun_inhib/LTP/seed_sf"/>
</dbReference>
<gene>
    <name evidence="4" type="ORF">D0Y65_025455</name>
</gene>
<dbReference type="PANTHER" id="PTHR33199">
    <property type="entry name" value="MACPF DOMAIN-CONTAINING PROTEIN CAD1"/>
    <property type="match status" value="1"/>
</dbReference>
<comment type="similarity">
    <text evidence="1">Belongs to the plant LTP family.</text>
</comment>
<feature type="domain" description="Bifunctional inhibitor/plant lipid transfer protein/seed storage helical" evidence="3">
    <location>
        <begin position="220"/>
        <end position="300"/>
    </location>
</feature>
<name>A0A445J7D4_GLYSO</name>
<dbReference type="InterPro" id="IPR016140">
    <property type="entry name" value="Bifunc_inhib/LTP/seed_store"/>
</dbReference>
<accession>A0A445J7D4</accession>
<dbReference type="InterPro" id="IPR000528">
    <property type="entry name" value="Plant_nsLTP"/>
</dbReference>
<evidence type="ECO:0000259" key="3">
    <source>
        <dbReference type="Pfam" id="PF00234"/>
    </source>
</evidence>
<dbReference type="SUPFAM" id="SSF47699">
    <property type="entry name" value="Bifunctional inhibitor/lipid-transfer protein/seed storage 2S albumin"/>
    <property type="match status" value="1"/>
</dbReference>
<proteinExistence type="inferred from homology"/>
<dbReference type="PROSITE" id="PS00597">
    <property type="entry name" value="PLANT_LTP"/>
    <property type="match status" value="1"/>
</dbReference>
<dbReference type="GO" id="GO:2000031">
    <property type="term" value="P:regulation of salicylic acid mediated signaling pathway"/>
    <property type="evidence" value="ECO:0007669"/>
    <property type="project" value="InterPro"/>
</dbReference>
<keyword evidence="2" id="KW-1015">Disulfide bond</keyword>
<dbReference type="GO" id="GO:0009626">
    <property type="term" value="P:plant-type hypersensitive response"/>
    <property type="evidence" value="ECO:0007669"/>
    <property type="project" value="TreeGrafter"/>
</dbReference>
<dbReference type="GO" id="GO:0005886">
    <property type="term" value="C:plasma membrane"/>
    <property type="evidence" value="ECO:0007669"/>
    <property type="project" value="TreeGrafter"/>
</dbReference>
<dbReference type="AlphaFoldDB" id="A0A445J7D4"/>
<evidence type="ECO:0000313" key="4">
    <source>
        <dbReference type="EMBL" id="RZB94195.1"/>
    </source>
</evidence>
<comment type="caution">
    <text evidence="4">The sequence shown here is derived from an EMBL/GenBank/DDBJ whole genome shotgun (WGS) entry which is preliminary data.</text>
</comment>
<organism evidence="4 5">
    <name type="scientific">Glycine soja</name>
    <name type="common">Wild soybean</name>
    <dbReference type="NCBI Taxonomy" id="3848"/>
    <lineage>
        <taxon>Eukaryota</taxon>
        <taxon>Viridiplantae</taxon>
        <taxon>Streptophyta</taxon>
        <taxon>Embryophyta</taxon>
        <taxon>Tracheophyta</taxon>
        <taxon>Spermatophyta</taxon>
        <taxon>Magnoliopsida</taxon>
        <taxon>eudicotyledons</taxon>
        <taxon>Gunneridae</taxon>
        <taxon>Pentapetalae</taxon>
        <taxon>rosids</taxon>
        <taxon>fabids</taxon>
        <taxon>Fabales</taxon>
        <taxon>Fabaceae</taxon>
        <taxon>Papilionoideae</taxon>
        <taxon>50 kb inversion clade</taxon>
        <taxon>NPAAA clade</taxon>
        <taxon>indigoferoid/millettioid clade</taxon>
        <taxon>Phaseoleae</taxon>
        <taxon>Glycine</taxon>
        <taxon>Glycine subgen. Soja</taxon>
    </lineage>
</organism>
<dbReference type="Proteomes" id="UP000289340">
    <property type="component" value="Chromosome 9"/>
</dbReference>
<protein>
    <submittedName>
        <fullName evidence="4">MACPF domain-containing protein CAD1</fullName>
    </submittedName>
</protein>
<dbReference type="GO" id="GO:0006869">
    <property type="term" value="P:lipid transport"/>
    <property type="evidence" value="ECO:0007669"/>
    <property type="project" value="InterPro"/>
</dbReference>
<reference evidence="4 5" key="1">
    <citation type="submission" date="2018-09" db="EMBL/GenBank/DDBJ databases">
        <title>A high-quality reference genome of wild soybean provides a powerful tool to mine soybean genomes.</title>
        <authorList>
            <person name="Xie M."/>
            <person name="Chung C.Y.L."/>
            <person name="Li M.-W."/>
            <person name="Wong F.-L."/>
            <person name="Chan T.-F."/>
            <person name="Lam H.-M."/>
        </authorList>
    </citation>
    <scope>NUCLEOTIDE SEQUENCE [LARGE SCALE GENOMIC DNA]</scope>
    <source>
        <strain evidence="5">cv. W05</strain>
        <tissue evidence="4">Hypocotyl of etiolated seedlings</tissue>
    </source>
</reference>